<gene>
    <name evidence="15" type="ORF">EDD18DRAFT_1410959</name>
</gene>
<comment type="caution">
    <text evidence="15">The sequence shown here is derived from an EMBL/GenBank/DDBJ whole genome shotgun (WGS) entry which is preliminary data.</text>
</comment>
<evidence type="ECO:0000256" key="2">
    <source>
        <dbReference type="ARBA" id="ARBA00004922"/>
    </source>
</evidence>
<evidence type="ECO:0000256" key="7">
    <source>
        <dbReference type="ARBA" id="ARBA00022692"/>
    </source>
</evidence>
<comment type="pathway">
    <text evidence="2 12">Protein modification; protein glycosylation.</text>
</comment>
<evidence type="ECO:0000313" key="15">
    <source>
        <dbReference type="EMBL" id="KAK0503653.1"/>
    </source>
</evidence>
<evidence type="ECO:0000259" key="13">
    <source>
        <dbReference type="Pfam" id="PF00534"/>
    </source>
</evidence>
<evidence type="ECO:0000256" key="3">
    <source>
        <dbReference type="ARBA" id="ARBA00012645"/>
    </source>
</evidence>
<keyword evidence="7 12" id="KW-0812">Transmembrane</keyword>
<dbReference type="Pfam" id="PF15924">
    <property type="entry name" value="ALG11_N"/>
    <property type="match status" value="1"/>
</dbReference>
<keyword evidence="6 12" id="KW-0808">Transferase</keyword>
<keyword evidence="10 12" id="KW-0472">Membrane</keyword>
<feature type="domain" description="ALG11 mannosyltransferase N-terminal" evidence="14">
    <location>
        <begin position="50"/>
        <end position="256"/>
    </location>
</feature>
<evidence type="ECO:0000256" key="4">
    <source>
        <dbReference type="ARBA" id="ARBA00022018"/>
    </source>
</evidence>
<dbReference type="PANTHER" id="PTHR45919:SF1">
    <property type="entry name" value="GDP-MAN:MAN(3)GLCNAC(2)-PP-DOL ALPHA-1,2-MANNOSYLTRANSFERASE"/>
    <property type="match status" value="1"/>
</dbReference>
<evidence type="ECO:0000256" key="5">
    <source>
        <dbReference type="ARBA" id="ARBA00022676"/>
    </source>
</evidence>
<comment type="similarity">
    <text evidence="12">Belongs to the glycosyltransferase group 1 family. Glycosyltransferase 4 subfamily.</text>
</comment>
<evidence type="ECO:0000256" key="9">
    <source>
        <dbReference type="ARBA" id="ARBA00022989"/>
    </source>
</evidence>
<keyword evidence="8 12" id="KW-0256">Endoplasmic reticulum</keyword>
<comment type="catalytic activity">
    <reaction evidence="11 12">
        <text>an alpha-D-Man-(1-&gt;3)-[alpha-D-Man-(1-&gt;6)]-beta-D-Man-(1-&gt;4)-beta-D-GlcNAc-(1-&gt;4)-alpha-D-GlcNAc-diphospho-di-trans,poly-cis-dolichol + 2 GDP-alpha-D-mannose = an alpha-D-Man-(1-&gt;2)-alpha-D-Man-(1-&gt;2)-alpha-D-Man-(1-&gt;3)-[alpha-D-Man-(1-&gt;6)]-beta-D-Man-(1-&gt;4)-beta-D-GlcNAc-(1-&gt;4)-alpha-D-GlcNAc-diphospho-di-trans,poly-cis-dolichol + 2 GDP + 2 H(+)</text>
        <dbReference type="Rhea" id="RHEA:29523"/>
        <dbReference type="Rhea" id="RHEA-COMP:19515"/>
        <dbReference type="Rhea" id="RHEA-COMP:19516"/>
        <dbReference type="ChEBI" id="CHEBI:15378"/>
        <dbReference type="ChEBI" id="CHEBI:57527"/>
        <dbReference type="ChEBI" id="CHEBI:58189"/>
        <dbReference type="ChEBI" id="CHEBI:132511"/>
        <dbReference type="ChEBI" id="CHEBI:132515"/>
        <dbReference type="EC" id="2.4.1.131"/>
    </reaction>
    <physiologicalReaction direction="left-to-right" evidence="11 12">
        <dbReference type="Rhea" id="RHEA:29524"/>
    </physiologicalReaction>
</comment>
<dbReference type="InterPro" id="IPR031814">
    <property type="entry name" value="ALG11_N"/>
</dbReference>
<dbReference type="GO" id="GO:0005789">
    <property type="term" value="C:endoplasmic reticulum membrane"/>
    <property type="evidence" value="ECO:0007669"/>
    <property type="project" value="UniProtKB-SubCell"/>
</dbReference>
<dbReference type="GO" id="GO:0006487">
    <property type="term" value="P:protein N-linked glycosylation"/>
    <property type="evidence" value="ECO:0007669"/>
    <property type="project" value="TreeGrafter"/>
</dbReference>
<feature type="transmembrane region" description="Helical" evidence="12">
    <location>
        <begin position="6"/>
        <end position="26"/>
    </location>
</feature>
<dbReference type="EMBL" id="JAUEPU010000003">
    <property type="protein sequence ID" value="KAK0503653.1"/>
    <property type="molecule type" value="Genomic_DNA"/>
</dbReference>
<keyword evidence="16" id="KW-1185">Reference proteome</keyword>
<comment type="subcellular location">
    <subcellularLocation>
        <location evidence="1">Endoplasmic reticulum membrane</location>
        <topology evidence="1">Single-pass membrane protein</topology>
    </subcellularLocation>
</comment>
<organism evidence="15 16">
    <name type="scientific">Armillaria luteobubalina</name>
    <dbReference type="NCBI Taxonomy" id="153913"/>
    <lineage>
        <taxon>Eukaryota</taxon>
        <taxon>Fungi</taxon>
        <taxon>Dikarya</taxon>
        <taxon>Basidiomycota</taxon>
        <taxon>Agaricomycotina</taxon>
        <taxon>Agaricomycetes</taxon>
        <taxon>Agaricomycetidae</taxon>
        <taxon>Agaricales</taxon>
        <taxon>Marasmiineae</taxon>
        <taxon>Physalacriaceae</taxon>
        <taxon>Armillaria</taxon>
    </lineage>
</organism>
<comment type="function">
    <text evidence="12">GDP-Man:Man(3)GlcNAc(2)-PP-Dol alpha-1,2-mannosyltransferase that operates in the biosynthetic pathway of dolichol-linked oligosaccharides, the glycan precursors employed in protein asparagine (N)-glycosylation. The assembly of dolichol-linked oligosaccharides begins on the cytosolic side of the endoplasmic reticulum membrane and finishes in its lumen. The sequential addition of sugars to dolichol pyrophosphate produces dolichol-linked oligosaccharides containing fourteen sugars, including two GlcNAcs, nine mannoses and three glucoses. Once assembled, the oligosaccharide is transferred from the lipid to nascent proteins by oligosaccharyltransferases. Catalyzes, on the cytoplasmic face of the endoplasmic reticulum, the addition of the fourth and fifth mannose residues to the dolichol-linked oligosaccharide chain, to produce Man(5)GlcNAc(2)-PP-dolichol core oligosaccharide.</text>
</comment>
<dbReference type="Gene3D" id="3.40.50.2000">
    <property type="entry name" value="Glycogen Phosphorylase B"/>
    <property type="match status" value="1"/>
</dbReference>
<name>A0AA39UUC4_9AGAR</name>
<feature type="transmembrane region" description="Helical" evidence="12">
    <location>
        <begin position="164"/>
        <end position="187"/>
    </location>
</feature>
<evidence type="ECO:0000256" key="11">
    <source>
        <dbReference type="ARBA" id="ARBA00045065"/>
    </source>
</evidence>
<evidence type="ECO:0000256" key="1">
    <source>
        <dbReference type="ARBA" id="ARBA00004389"/>
    </source>
</evidence>
<proteinExistence type="inferred from homology"/>
<dbReference type="AlphaFoldDB" id="A0AA39UUC4"/>
<dbReference type="Pfam" id="PF00534">
    <property type="entry name" value="Glycos_transf_1"/>
    <property type="match status" value="1"/>
</dbReference>
<dbReference type="CDD" id="cd03806">
    <property type="entry name" value="GT4_ALG11-like"/>
    <property type="match status" value="1"/>
</dbReference>
<accession>A0AA39UUC4</accession>
<dbReference type="EC" id="2.4.1.131" evidence="3 12"/>
<evidence type="ECO:0000256" key="12">
    <source>
        <dbReference type="RuleBase" id="RU367051"/>
    </source>
</evidence>
<dbReference type="InterPro" id="IPR001296">
    <property type="entry name" value="Glyco_trans_1"/>
</dbReference>
<dbReference type="Proteomes" id="UP001175228">
    <property type="component" value="Unassembled WGS sequence"/>
</dbReference>
<evidence type="ECO:0000313" key="16">
    <source>
        <dbReference type="Proteomes" id="UP001175228"/>
    </source>
</evidence>
<sequence length="518" mass="58072">MLLSPNHVVLWLPLCLLPYFVLRIYAARLQSSNRKRRAVILQELGHPNSQIVGFFHPYCNAGGGGERVLWTAIASIQRSEPNIVSVIYTGDTDTTKELIIDKVKSRFAISLDSSTIHFVFLGSRKLVEDSFWPRFTLLGQSIGSMYLAWEAMSFLIPDLYIDTMGYAFTFHVVSLLGNIPVGAYIHYPTISTDMLARVKTRTRGHTNSDAISSSSVLSRGKLLYYRVFMYYYALSLQVASFLMVNSSWTKNHVDGILNHSDALLDAVHTLSPLILVRVLLPFHSPMTKARIVYPPCDTREMAQFPLQGRQQFLLSVAQFRPEKDHSTQLRAFHELLESHPEYKSGGVLPVKLVLVGGSRNADDAARVDSLRELAKELAIENQIEFVVNASYPVMLGWLAKASIGLSTMVDEHFGINVVEFMAAGLIPIAHASGGPLRDIIVPFNGLPTGYTYFCILGYHAKAPAGFADAIHTALTLPAEEQFALRLRARTWAVQRFSEEEFEKEWNESGWKLRLPLIH</sequence>
<feature type="transmembrane region" description="Helical" evidence="12">
    <location>
        <begin position="223"/>
        <end position="242"/>
    </location>
</feature>
<evidence type="ECO:0000256" key="6">
    <source>
        <dbReference type="ARBA" id="ARBA00022679"/>
    </source>
</evidence>
<dbReference type="PANTHER" id="PTHR45919">
    <property type="entry name" value="GDP-MAN:MAN(3)GLCNAC(2)-PP-DOL ALPHA-1,2-MANNOSYLTRANSFERASE"/>
    <property type="match status" value="1"/>
</dbReference>
<evidence type="ECO:0000256" key="8">
    <source>
        <dbReference type="ARBA" id="ARBA00022824"/>
    </source>
</evidence>
<keyword evidence="5 12" id="KW-0328">Glycosyltransferase</keyword>
<dbReference type="GO" id="GO:0004377">
    <property type="term" value="F:GDP-Man:Man(3)GlcNAc(2)-PP-Dol alpha-1,2-mannosyltransferase activity"/>
    <property type="evidence" value="ECO:0007669"/>
    <property type="project" value="UniProtKB-UniRule"/>
</dbReference>
<dbReference type="InterPro" id="IPR038013">
    <property type="entry name" value="ALG11"/>
</dbReference>
<protein>
    <recommendedName>
        <fullName evidence="4 12">GDP-Man:Man(3)GlcNAc(2)-PP-Dol alpha-1,2-mannosyltransferase</fullName>
        <ecNumber evidence="3 12">2.4.1.131</ecNumber>
    </recommendedName>
</protein>
<feature type="transmembrane region" description="Helical" evidence="12">
    <location>
        <begin position="131"/>
        <end position="149"/>
    </location>
</feature>
<dbReference type="SUPFAM" id="SSF53756">
    <property type="entry name" value="UDP-Glycosyltransferase/glycogen phosphorylase"/>
    <property type="match status" value="1"/>
</dbReference>
<feature type="domain" description="Glycosyl transferase family 1" evidence="13">
    <location>
        <begin position="300"/>
        <end position="450"/>
    </location>
</feature>
<evidence type="ECO:0000256" key="10">
    <source>
        <dbReference type="ARBA" id="ARBA00023136"/>
    </source>
</evidence>
<keyword evidence="9 12" id="KW-1133">Transmembrane helix</keyword>
<reference evidence="15" key="1">
    <citation type="submission" date="2023-06" db="EMBL/GenBank/DDBJ databases">
        <authorList>
            <consortium name="Lawrence Berkeley National Laboratory"/>
            <person name="Ahrendt S."/>
            <person name="Sahu N."/>
            <person name="Indic B."/>
            <person name="Wong-Bajracharya J."/>
            <person name="Merenyi Z."/>
            <person name="Ke H.-M."/>
            <person name="Monk M."/>
            <person name="Kocsube S."/>
            <person name="Drula E."/>
            <person name="Lipzen A."/>
            <person name="Balint B."/>
            <person name="Henrissat B."/>
            <person name="Andreopoulos B."/>
            <person name="Martin F.M."/>
            <person name="Harder C.B."/>
            <person name="Rigling D."/>
            <person name="Ford K.L."/>
            <person name="Foster G.D."/>
            <person name="Pangilinan J."/>
            <person name="Papanicolaou A."/>
            <person name="Barry K."/>
            <person name="LaButti K."/>
            <person name="Viragh M."/>
            <person name="Koriabine M."/>
            <person name="Yan M."/>
            <person name="Riley R."/>
            <person name="Champramary S."/>
            <person name="Plett K.L."/>
            <person name="Tsai I.J."/>
            <person name="Slot J."/>
            <person name="Sipos G."/>
            <person name="Plett J."/>
            <person name="Nagy L.G."/>
            <person name="Grigoriev I.V."/>
        </authorList>
    </citation>
    <scope>NUCLEOTIDE SEQUENCE</scope>
    <source>
        <strain evidence="15">HWK02</strain>
    </source>
</reference>
<evidence type="ECO:0000259" key="14">
    <source>
        <dbReference type="Pfam" id="PF15924"/>
    </source>
</evidence>